<accession>A0ABP7R190</accession>
<name>A0ABP7R190_9PSEU</name>
<evidence type="ECO:0000313" key="2">
    <source>
        <dbReference type="Proteomes" id="UP001501747"/>
    </source>
</evidence>
<keyword evidence="2" id="KW-1185">Reference proteome</keyword>
<reference evidence="2" key="1">
    <citation type="journal article" date="2019" name="Int. J. Syst. Evol. Microbiol.">
        <title>The Global Catalogue of Microorganisms (GCM) 10K type strain sequencing project: providing services to taxonomists for standard genome sequencing and annotation.</title>
        <authorList>
            <consortium name="The Broad Institute Genomics Platform"/>
            <consortium name="The Broad Institute Genome Sequencing Center for Infectious Disease"/>
            <person name="Wu L."/>
            <person name="Ma J."/>
        </authorList>
    </citation>
    <scope>NUCLEOTIDE SEQUENCE [LARGE SCALE GENOMIC DNA]</scope>
    <source>
        <strain evidence="2">JCM 17342</strain>
    </source>
</reference>
<comment type="caution">
    <text evidence="1">The sequence shown here is derived from an EMBL/GenBank/DDBJ whole genome shotgun (WGS) entry which is preliminary data.</text>
</comment>
<dbReference type="InterPro" id="IPR036689">
    <property type="entry name" value="ESAT-6-like_sf"/>
</dbReference>
<protein>
    <recommendedName>
        <fullName evidence="3">WXG100 family type VII secretion target</fullName>
    </recommendedName>
</protein>
<gene>
    <name evidence="1" type="ORF">GCM10022247_06970</name>
</gene>
<sequence>MGPVSINDVKTLLVDLAERAAGTAARVDAVRESRSAALEEVTTTWTGSRHSAAVTGRGQLADAVADLAELPEQLHRVSELLRDVATGT</sequence>
<proteinExistence type="predicted"/>
<dbReference type="EMBL" id="BAABAL010000004">
    <property type="protein sequence ID" value="GAA3990783.1"/>
    <property type="molecule type" value="Genomic_DNA"/>
</dbReference>
<organism evidence="1 2">
    <name type="scientific">Allokutzneria multivorans</name>
    <dbReference type="NCBI Taxonomy" id="1142134"/>
    <lineage>
        <taxon>Bacteria</taxon>
        <taxon>Bacillati</taxon>
        <taxon>Actinomycetota</taxon>
        <taxon>Actinomycetes</taxon>
        <taxon>Pseudonocardiales</taxon>
        <taxon>Pseudonocardiaceae</taxon>
        <taxon>Allokutzneria</taxon>
    </lineage>
</organism>
<evidence type="ECO:0000313" key="1">
    <source>
        <dbReference type="EMBL" id="GAA3990783.1"/>
    </source>
</evidence>
<dbReference type="Proteomes" id="UP001501747">
    <property type="component" value="Unassembled WGS sequence"/>
</dbReference>
<dbReference type="SUPFAM" id="SSF140453">
    <property type="entry name" value="EsxAB dimer-like"/>
    <property type="match status" value="1"/>
</dbReference>
<evidence type="ECO:0008006" key="3">
    <source>
        <dbReference type="Google" id="ProtNLM"/>
    </source>
</evidence>